<evidence type="ECO:0000256" key="1">
    <source>
        <dbReference type="SAM" id="MobiDB-lite"/>
    </source>
</evidence>
<dbReference type="AlphaFoldDB" id="A0AAD5EBI4"/>
<name>A0AAD5EBI4_UMBRA</name>
<dbReference type="RefSeq" id="XP_051445662.1">
    <property type="nucleotide sequence ID" value="XM_051588294.1"/>
</dbReference>
<dbReference type="CDD" id="cd00403">
    <property type="entry name" value="Ribosomal_L1"/>
    <property type="match status" value="1"/>
</dbReference>
<dbReference type="Pfam" id="PF00687">
    <property type="entry name" value="Ribosomal_L1"/>
    <property type="match status" value="1"/>
</dbReference>
<reference evidence="2" key="1">
    <citation type="submission" date="2021-06" db="EMBL/GenBank/DDBJ databases">
        <authorList>
            <consortium name="DOE Joint Genome Institute"/>
            <person name="Mondo S.J."/>
            <person name="Amses K.R."/>
            <person name="Simmons D.R."/>
            <person name="Longcore J.E."/>
            <person name="Seto K."/>
            <person name="Alves G.H."/>
            <person name="Bonds A.E."/>
            <person name="Quandt C.A."/>
            <person name="Davis W.J."/>
            <person name="Chang Y."/>
            <person name="Letcher P.M."/>
            <person name="Powell M.J."/>
            <person name="Kuo A."/>
            <person name="Labutti K."/>
            <person name="Pangilinan J."/>
            <person name="Andreopoulos W."/>
            <person name="Tritt A."/>
            <person name="Riley R."/>
            <person name="Hundley H."/>
            <person name="Johnson J."/>
            <person name="Lipzen A."/>
            <person name="Barry K."/>
            <person name="Berbee M.L."/>
            <person name="Buchler N.E."/>
            <person name="Grigoriev I.V."/>
            <person name="Spatafora J.W."/>
            <person name="Stajich J.E."/>
            <person name="James T.Y."/>
        </authorList>
    </citation>
    <scope>NUCLEOTIDE SEQUENCE</scope>
    <source>
        <strain evidence="2">AG</strain>
    </source>
</reference>
<dbReference type="InterPro" id="IPR016095">
    <property type="entry name" value="Ribosomal_uL1_3-a/b-sand"/>
</dbReference>
<dbReference type="SUPFAM" id="SSF56808">
    <property type="entry name" value="Ribosomal protein L1"/>
    <property type="match status" value="1"/>
</dbReference>
<dbReference type="PANTHER" id="PTHR23105">
    <property type="entry name" value="RIBOSOMAL PROTEIN L7AE FAMILY MEMBER"/>
    <property type="match status" value="1"/>
</dbReference>
<comment type="caution">
    <text evidence="2">The sequence shown here is derived from an EMBL/GenBank/DDBJ whole genome shotgun (WGS) entry which is preliminary data.</text>
</comment>
<feature type="region of interest" description="Disordered" evidence="1">
    <location>
        <begin position="241"/>
        <end position="260"/>
    </location>
</feature>
<gene>
    <name evidence="2" type="ORF">K450DRAFT_236667</name>
</gene>
<evidence type="ECO:0008006" key="4">
    <source>
        <dbReference type="Google" id="ProtNLM"/>
    </source>
</evidence>
<accession>A0AAD5EBI4</accession>
<feature type="compositionally biased region" description="Acidic residues" evidence="1">
    <location>
        <begin position="249"/>
        <end position="260"/>
    </location>
</feature>
<dbReference type="Proteomes" id="UP001206595">
    <property type="component" value="Unassembled WGS sequence"/>
</dbReference>
<dbReference type="FunFam" id="3.40.50.790:FF:000012">
    <property type="entry name" value="Ribosomal protein L1p/L10e family"/>
    <property type="match status" value="1"/>
</dbReference>
<dbReference type="GO" id="GO:0003723">
    <property type="term" value="F:RNA binding"/>
    <property type="evidence" value="ECO:0007669"/>
    <property type="project" value="InterPro"/>
</dbReference>
<protein>
    <recommendedName>
        <fullName evidence="4">Ribosomal protein L1</fullName>
    </recommendedName>
</protein>
<keyword evidence="3" id="KW-1185">Reference proteome</keyword>
<dbReference type="EMBL" id="MU620911">
    <property type="protein sequence ID" value="KAI8580658.1"/>
    <property type="molecule type" value="Genomic_DNA"/>
</dbReference>
<evidence type="ECO:0000313" key="3">
    <source>
        <dbReference type="Proteomes" id="UP001206595"/>
    </source>
</evidence>
<sequence>MNLDEKQTKSAVTALVKHVKSKNANDLIEDESVIWLIVGTKKIPDTRKAMPKRLNLKYSVLQSDAEVCLFTKDPQKEFKELLASKQVKRVNKVIGISKLRDKYKPFEAKRKLCAAYGMFLADDRVIPLLPKLLGKEFFLKKKQPIPVDMKKSNLKAEIEKALSSTYMHLNGGSCSAIKVGTTALSEQHIFENIMSVVPQVADNIPKKWKNIQSINIKTSDSISLPIYNSLPEEVQSISIKHNGAKQRVEEDEEASDSDEE</sequence>
<proteinExistence type="predicted"/>
<dbReference type="Gene3D" id="3.40.50.790">
    <property type="match status" value="1"/>
</dbReference>
<organism evidence="2 3">
    <name type="scientific">Umbelopsis ramanniana AG</name>
    <dbReference type="NCBI Taxonomy" id="1314678"/>
    <lineage>
        <taxon>Eukaryota</taxon>
        <taxon>Fungi</taxon>
        <taxon>Fungi incertae sedis</taxon>
        <taxon>Mucoromycota</taxon>
        <taxon>Mucoromycotina</taxon>
        <taxon>Umbelopsidomycetes</taxon>
        <taxon>Umbelopsidales</taxon>
        <taxon>Umbelopsidaceae</taxon>
        <taxon>Umbelopsis</taxon>
    </lineage>
</organism>
<evidence type="ECO:0000313" key="2">
    <source>
        <dbReference type="EMBL" id="KAI8580658.1"/>
    </source>
</evidence>
<reference evidence="2" key="2">
    <citation type="journal article" date="2022" name="Proc. Natl. Acad. Sci. U.S.A.">
        <title>Diploid-dominant life cycles characterize the early evolution of Fungi.</title>
        <authorList>
            <person name="Amses K.R."/>
            <person name="Simmons D.R."/>
            <person name="Longcore J.E."/>
            <person name="Mondo S.J."/>
            <person name="Seto K."/>
            <person name="Jeronimo G.H."/>
            <person name="Bonds A.E."/>
            <person name="Quandt C.A."/>
            <person name="Davis W.J."/>
            <person name="Chang Y."/>
            <person name="Federici B.A."/>
            <person name="Kuo A."/>
            <person name="LaButti K."/>
            <person name="Pangilinan J."/>
            <person name="Andreopoulos W."/>
            <person name="Tritt A."/>
            <person name="Riley R."/>
            <person name="Hundley H."/>
            <person name="Johnson J."/>
            <person name="Lipzen A."/>
            <person name="Barry K."/>
            <person name="Lang B.F."/>
            <person name="Cuomo C.A."/>
            <person name="Buchler N.E."/>
            <person name="Grigoriev I.V."/>
            <person name="Spatafora J.W."/>
            <person name="Stajich J.E."/>
            <person name="James T.Y."/>
        </authorList>
    </citation>
    <scope>NUCLEOTIDE SEQUENCE</scope>
    <source>
        <strain evidence="2">AG</strain>
    </source>
</reference>
<dbReference type="InterPro" id="IPR028364">
    <property type="entry name" value="Ribosomal_uL1/biogenesis"/>
</dbReference>
<dbReference type="InterPro" id="IPR050257">
    <property type="entry name" value="eL8/uL1-like"/>
</dbReference>
<dbReference type="InterPro" id="IPR023674">
    <property type="entry name" value="Ribosomal_uL1-like"/>
</dbReference>
<dbReference type="GeneID" id="75913639"/>